<organism evidence="2">
    <name type="scientific">Oppiella nova</name>
    <dbReference type="NCBI Taxonomy" id="334625"/>
    <lineage>
        <taxon>Eukaryota</taxon>
        <taxon>Metazoa</taxon>
        <taxon>Ecdysozoa</taxon>
        <taxon>Arthropoda</taxon>
        <taxon>Chelicerata</taxon>
        <taxon>Arachnida</taxon>
        <taxon>Acari</taxon>
        <taxon>Acariformes</taxon>
        <taxon>Sarcoptiformes</taxon>
        <taxon>Oribatida</taxon>
        <taxon>Brachypylina</taxon>
        <taxon>Oppioidea</taxon>
        <taxon>Oppiidae</taxon>
        <taxon>Oppiella</taxon>
    </lineage>
</organism>
<dbReference type="Proteomes" id="UP000728032">
    <property type="component" value="Unassembled WGS sequence"/>
</dbReference>
<accession>A0A7R9MX80</accession>
<sequence>MSAIAVYSRPSGPPECTSGTTA</sequence>
<evidence type="ECO:0000256" key="1">
    <source>
        <dbReference type="SAM" id="MobiDB-lite"/>
    </source>
</evidence>
<proteinExistence type="predicted"/>
<reference evidence="2" key="1">
    <citation type="submission" date="2020-11" db="EMBL/GenBank/DDBJ databases">
        <authorList>
            <person name="Tran Van P."/>
        </authorList>
    </citation>
    <scope>NUCLEOTIDE SEQUENCE</scope>
</reference>
<protein>
    <submittedName>
        <fullName evidence="2">Uncharacterized protein</fullName>
    </submittedName>
</protein>
<dbReference type="EMBL" id="CAJPVJ010059698">
    <property type="protein sequence ID" value="CAG2184028.1"/>
    <property type="molecule type" value="Genomic_DNA"/>
</dbReference>
<gene>
    <name evidence="2" type="ORF">ONB1V03_LOCUS23448</name>
</gene>
<name>A0A7R9MX80_9ACAR</name>
<evidence type="ECO:0000313" key="3">
    <source>
        <dbReference type="Proteomes" id="UP000728032"/>
    </source>
</evidence>
<keyword evidence="3" id="KW-1185">Reference proteome</keyword>
<evidence type="ECO:0000313" key="2">
    <source>
        <dbReference type="EMBL" id="CAD7668579.1"/>
    </source>
</evidence>
<dbReference type="AlphaFoldDB" id="A0A7R9MX80"/>
<dbReference type="EMBL" id="OC974523">
    <property type="protein sequence ID" value="CAD7668579.1"/>
    <property type="molecule type" value="Genomic_DNA"/>
</dbReference>
<feature type="region of interest" description="Disordered" evidence="1">
    <location>
        <begin position="1"/>
        <end position="22"/>
    </location>
</feature>